<evidence type="ECO:0000313" key="3">
    <source>
        <dbReference type="Proteomes" id="UP001215398"/>
    </source>
</evidence>
<dbReference type="RefSeq" id="WP_272721042.1">
    <property type="nucleotide sequence ID" value="NZ_JAQPYS010000086.1"/>
</dbReference>
<reference evidence="2 3" key="1">
    <citation type="submission" date="2023-01" db="EMBL/GenBank/DDBJ databases">
        <title>Exploring GABA producing Bacteroides strains toward improving mental health.</title>
        <authorList>
            <person name="Yousuf B."/>
            <person name="Bouhlel N.E."/>
            <person name="Mottawea W."/>
            <person name="Hammami R."/>
        </authorList>
    </citation>
    <scope>NUCLEOTIDE SEQUENCE [LARGE SCALE GENOMIC DNA]</scope>
    <source>
        <strain evidence="2 3">UO.H1054</strain>
    </source>
</reference>
<protein>
    <submittedName>
        <fullName evidence="2">DUF5017 domain-containing protein</fullName>
    </submittedName>
</protein>
<gene>
    <name evidence="2" type="ORF">PQG98_16815</name>
</gene>
<dbReference type="PROSITE" id="PS51257">
    <property type="entry name" value="PROKAR_LIPOPROTEIN"/>
    <property type="match status" value="1"/>
</dbReference>
<dbReference type="EMBL" id="JAQPYS010000086">
    <property type="protein sequence ID" value="MDC7137987.1"/>
    <property type="molecule type" value="Genomic_DNA"/>
</dbReference>
<dbReference type="Proteomes" id="UP001215398">
    <property type="component" value="Unassembled WGS sequence"/>
</dbReference>
<evidence type="ECO:0000259" key="1">
    <source>
        <dbReference type="Pfam" id="PF16409"/>
    </source>
</evidence>
<accession>A0ABT5HBM3</accession>
<dbReference type="InterPro" id="IPR032185">
    <property type="entry name" value="DUF5017"/>
</dbReference>
<proteinExistence type="predicted"/>
<feature type="domain" description="DUF5017" evidence="1">
    <location>
        <begin position="46"/>
        <end position="202"/>
    </location>
</feature>
<keyword evidence="3" id="KW-1185">Reference proteome</keyword>
<comment type="caution">
    <text evidence="2">The sequence shown here is derived from an EMBL/GenBank/DDBJ whole genome shotgun (WGS) entry which is preliminary data.</text>
</comment>
<organism evidence="2 3">
    <name type="scientific">Bacteroides zhangwenhongii</name>
    <dbReference type="NCBI Taxonomy" id="2650157"/>
    <lineage>
        <taxon>Bacteria</taxon>
        <taxon>Pseudomonadati</taxon>
        <taxon>Bacteroidota</taxon>
        <taxon>Bacteroidia</taxon>
        <taxon>Bacteroidales</taxon>
        <taxon>Bacteroidaceae</taxon>
        <taxon>Bacteroides</taxon>
    </lineage>
</organism>
<sequence length="374" mass="42692">MKKYKLLILSIGMLWLISCDNRLEQDLSDAHIGVAVNENVKYEGNILTVKKGTPVEFLLQGNPDYITFFSGEIGHQYIYRDRKEYSAEDIVSSELKFSVWTQYGESIAYEDLFDVLYLAEERNDETNEIVTPAFPGMSKTDFEADSLLVEKQTSWKTLVERAKLPNKPVSAANAYPYTIPIKQYIDKKLTLAIAYNKDKKEIKKENTETGKPETIVQPTVNFQGMRIETTWKNGRTTTSYASAFGLTPLNMKNKTKFKDQSEYSMPKDLEYGSVTEGVAGMWNLVNIGTGGFTIRGAAKTFNWKYSWLVSDYLNLLECPEPDKGVWVKEMSQNPDSYTYTYNQVGTYTATFLMNNVNYDYADTKTQEIIVNVIE</sequence>
<evidence type="ECO:0000313" key="2">
    <source>
        <dbReference type="EMBL" id="MDC7137987.1"/>
    </source>
</evidence>
<name>A0ABT5HBM3_9BACE</name>
<dbReference type="Pfam" id="PF16409">
    <property type="entry name" value="DUF5017"/>
    <property type="match status" value="1"/>
</dbReference>